<gene>
    <name evidence="2" type="ORF">Ae201684_009163</name>
</gene>
<keyword evidence="3" id="KW-1185">Reference proteome</keyword>
<dbReference type="VEuPathDB" id="FungiDB:AeMF1_004833"/>
<organism evidence="2 3">
    <name type="scientific">Aphanomyces euteiches</name>
    <dbReference type="NCBI Taxonomy" id="100861"/>
    <lineage>
        <taxon>Eukaryota</taxon>
        <taxon>Sar</taxon>
        <taxon>Stramenopiles</taxon>
        <taxon>Oomycota</taxon>
        <taxon>Saprolegniomycetes</taxon>
        <taxon>Saprolegniales</taxon>
        <taxon>Verrucalvaceae</taxon>
        <taxon>Aphanomyces</taxon>
    </lineage>
</organism>
<evidence type="ECO:0000256" key="1">
    <source>
        <dbReference type="SAM" id="MobiDB-lite"/>
    </source>
</evidence>
<dbReference type="EMBL" id="VJMJ01000118">
    <property type="protein sequence ID" value="KAF0733988.1"/>
    <property type="molecule type" value="Genomic_DNA"/>
</dbReference>
<accession>A0A6G0X268</accession>
<reference evidence="2 3" key="1">
    <citation type="submission" date="2019-07" db="EMBL/GenBank/DDBJ databases">
        <title>Genomics analysis of Aphanomyces spp. identifies a new class of oomycete effector associated with host adaptation.</title>
        <authorList>
            <person name="Gaulin E."/>
        </authorList>
    </citation>
    <scope>NUCLEOTIDE SEQUENCE [LARGE SCALE GENOMIC DNA]</scope>
    <source>
        <strain evidence="2 3">ATCC 201684</strain>
    </source>
</reference>
<protein>
    <submittedName>
        <fullName evidence="2">Uncharacterized protein</fullName>
    </submittedName>
</protein>
<sequence length="273" mass="30841">MNHGTRNPSRLNAIHRINDVIRRMNFKQVETALYSTNMDKGVEICPASKADWERYVTSENQVLMSRAMLWRDGIVYIVELPACLHESLSCNINAVRVATGTDKKHLKPRGSTYAESIDRTEPDSSFGPTRNVGVTPPSNLRWGEFHTLKIEIGVSRGWTLLDEKADHWATFPGVAYILCIRVTPNFEQREFKLHAVSQCVDTMRAPISRDNPILDITEKTMVTMDSRRLLALAQDALIPHGFADPSVSFALLPQIRSAWYESSRVEDGDVVPF</sequence>
<evidence type="ECO:0000313" key="3">
    <source>
        <dbReference type="Proteomes" id="UP000481153"/>
    </source>
</evidence>
<dbReference type="Proteomes" id="UP000481153">
    <property type="component" value="Unassembled WGS sequence"/>
</dbReference>
<proteinExistence type="predicted"/>
<feature type="region of interest" description="Disordered" evidence="1">
    <location>
        <begin position="106"/>
        <end position="132"/>
    </location>
</feature>
<evidence type="ECO:0000313" key="2">
    <source>
        <dbReference type="EMBL" id="KAF0733988.1"/>
    </source>
</evidence>
<dbReference type="AlphaFoldDB" id="A0A6G0X268"/>
<comment type="caution">
    <text evidence="2">The sequence shown here is derived from an EMBL/GenBank/DDBJ whole genome shotgun (WGS) entry which is preliminary data.</text>
</comment>
<name>A0A6G0X268_9STRA</name>